<dbReference type="AlphaFoldDB" id="A0A5J5B2C0"/>
<dbReference type="Proteomes" id="UP000325577">
    <property type="component" value="Linkage Group LG15"/>
</dbReference>
<organism evidence="2 3">
    <name type="scientific">Nyssa sinensis</name>
    <dbReference type="NCBI Taxonomy" id="561372"/>
    <lineage>
        <taxon>Eukaryota</taxon>
        <taxon>Viridiplantae</taxon>
        <taxon>Streptophyta</taxon>
        <taxon>Embryophyta</taxon>
        <taxon>Tracheophyta</taxon>
        <taxon>Spermatophyta</taxon>
        <taxon>Magnoliopsida</taxon>
        <taxon>eudicotyledons</taxon>
        <taxon>Gunneridae</taxon>
        <taxon>Pentapetalae</taxon>
        <taxon>asterids</taxon>
        <taxon>Cornales</taxon>
        <taxon>Nyssaceae</taxon>
        <taxon>Nyssa</taxon>
    </lineage>
</organism>
<feature type="region of interest" description="Disordered" evidence="1">
    <location>
        <begin position="65"/>
        <end position="86"/>
    </location>
</feature>
<proteinExistence type="predicted"/>
<evidence type="ECO:0000313" key="2">
    <source>
        <dbReference type="EMBL" id="KAA8537445.1"/>
    </source>
</evidence>
<evidence type="ECO:0000313" key="3">
    <source>
        <dbReference type="Proteomes" id="UP000325577"/>
    </source>
</evidence>
<reference evidence="2 3" key="1">
    <citation type="submission" date="2019-09" db="EMBL/GenBank/DDBJ databases">
        <title>A chromosome-level genome assembly of the Chinese tupelo Nyssa sinensis.</title>
        <authorList>
            <person name="Yang X."/>
            <person name="Kang M."/>
            <person name="Yang Y."/>
            <person name="Xiong H."/>
            <person name="Wang M."/>
            <person name="Zhang Z."/>
            <person name="Wang Z."/>
            <person name="Wu H."/>
            <person name="Ma T."/>
            <person name="Liu J."/>
            <person name="Xi Z."/>
        </authorList>
    </citation>
    <scope>NUCLEOTIDE SEQUENCE [LARGE SCALE GENOMIC DNA]</scope>
    <source>
        <strain evidence="2">J267</strain>
        <tissue evidence="2">Leaf</tissue>
    </source>
</reference>
<evidence type="ECO:0000256" key="1">
    <source>
        <dbReference type="SAM" id="MobiDB-lite"/>
    </source>
</evidence>
<protein>
    <submittedName>
        <fullName evidence="2">Uncharacterized protein</fullName>
    </submittedName>
</protein>
<gene>
    <name evidence="2" type="ORF">F0562_026868</name>
</gene>
<dbReference type="EMBL" id="CM018038">
    <property type="protein sequence ID" value="KAA8537445.1"/>
    <property type="molecule type" value="Genomic_DNA"/>
</dbReference>
<feature type="compositionally biased region" description="Polar residues" evidence="1">
    <location>
        <begin position="72"/>
        <end position="86"/>
    </location>
</feature>
<keyword evidence="3" id="KW-1185">Reference proteome</keyword>
<accession>A0A5J5B2C0</accession>
<name>A0A5J5B2C0_9ASTE</name>
<sequence length="86" mass="9720">MATLSSSLEWMEDNGLQQVGTNTISGMQFRAAPLRYIPNLGLQFMWLLIIEKYSLVAVSSFRRDPSLKVHPQSPSTHRSNSLSLIR</sequence>